<dbReference type="STRING" id="346185.AAY42_10280"/>
<accession>A0A0N8WG13</accession>
<gene>
    <name evidence="1" type="ORF">AAY42_10280</name>
</gene>
<protein>
    <submittedName>
        <fullName evidence="1">Uncharacterized protein</fullName>
    </submittedName>
</protein>
<comment type="caution">
    <text evidence="1">The sequence shown here is derived from an EMBL/GenBank/DDBJ whole genome shotgun (WGS) entry which is preliminary data.</text>
</comment>
<proteinExistence type="predicted"/>
<dbReference type="RefSeq" id="WP_055394857.1">
    <property type="nucleotide sequence ID" value="NZ_LCTZ01000002.1"/>
</dbReference>
<evidence type="ECO:0000313" key="2">
    <source>
        <dbReference type="Proteomes" id="UP000050827"/>
    </source>
</evidence>
<sequence length="308" mass="36514">MRYTYQDWKNGNINWMTLESKKYEENLISKECLDKIQIHQKDILEAESKKILENLISNYNLKLRADTNRGSAIKMLLDTIQNLLTSSPEKFKDVTILDEEEAYTQLIPIEYKMKKILPLGWVDYTEQDIKGIQKQYQQFLMRGTWNTEVVETPIMEQLSNNVEYRHCVLAKTYHDFAFRLRQYSGIIVNTFISDSDTFDLYAIRVKLREAGFIKYDYSKELFVKAFTGYYLMKHEKIKWLKPLDCLNYFIVSLEKTKEVKFPKEYKKWGTVCNCFSSNGSDINQETLRKATHIDKYPIEKAQIDHLTS</sequence>
<dbReference type="AlphaFoldDB" id="A0A0N8WG13"/>
<organism evidence="1 2">
    <name type="scientific">Flagellimonas eckloniae</name>
    <dbReference type="NCBI Taxonomy" id="346185"/>
    <lineage>
        <taxon>Bacteria</taxon>
        <taxon>Pseudomonadati</taxon>
        <taxon>Bacteroidota</taxon>
        <taxon>Flavobacteriia</taxon>
        <taxon>Flavobacteriales</taxon>
        <taxon>Flavobacteriaceae</taxon>
        <taxon>Flagellimonas</taxon>
    </lineage>
</organism>
<evidence type="ECO:0000313" key="1">
    <source>
        <dbReference type="EMBL" id="KQC30219.1"/>
    </source>
</evidence>
<name>A0A0N8WG13_9FLAO</name>
<dbReference type="Proteomes" id="UP000050827">
    <property type="component" value="Unassembled WGS sequence"/>
</dbReference>
<keyword evidence="2" id="KW-1185">Reference proteome</keyword>
<dbReference type="EMBL" id="LCTZ01000002">
    <property type="protein sequence ID" value="KQC30219.1"/>
    <property type="molecule type" value="Genomic_DNA"/>
</dbReference>
<reference evidence="1 2" key="1">
    <citation type="submission" date="2015-04" db="EMBL/GenBank/DDBJ databases">
        <title>Complete genome of flavobacterium.</title>
        <authorList>
            <person name="Kwon Y.M."/>
            <person name="Kim S.-J."/>
        </authorList>
    </citation>
    <scope>NUCLEOTIDE SEQUENCE [LARGE SCALE GENOMIC DNA]</scope>
    <source>
        <strain evidence="1 2">DK169</strain>
    </source>
</reference>